<keyword evidence="2" id="KW-0813">Transport</keyword>
<dbReference type="SMART" id="SM00382">
    <property type="entry name" value="AAA"/>
    <property type="match status" value="1"/>
</dbReference>
<dbReference type="InterPro" id="IPR050763">
    <property type="entry name" value="ABC_transporter_ATP-binding"/>
</dbReference>
<dbReference type="Pfam" id="PF00005">
    <property type="entry name" value="ABC_tran"/>
    <property type="match status" value="1"/>
</dbReference>
<sequence length="300" mass="33651">MSNVIDIVNLGKRHRRSFALSDLNFQINRSEIFGIVGADGSGKTTLCRILSTLDKPDTGDAVILGYSLKNQFQQLRPLIGYLPEKPAIYNELTVIENIYLVADLRKVDKQTLPNRNSELYKQLKEFASLPAQELSGGTKQKLALYLSTLHNPPILLLDEATTGLDIISRDDLWNNLSELQASGTTIIYAGSDFEEVERFSRLAVLNKGKMQIVGTLPEILTTLPDNRIFTIESSENIPELFRIVKGFPGISTCYLWKENTIRIVLKCGVEKFNAYLYDFLKEGVVVSKATPCIEDFLLTL</sequence>
<dbReference type="EMBL" id="JABAIA010000003">
    <property type="protein sequence ID" value="NLR67873.1"/>
    <property type="molecule type" value="Genomic_DNA"/>
</dbReference>
<keyword evidence="4" id="KW-0547">Nucleotide-binding</keyword>
<evidence type="ECO:0000259" key="6">
    <source>
        <dbReference type="PROSITE" id="PS50893"/>
    </source>
</evidence>
<organism evidence="7 8">
    <name type="scientific">Chitinophaga varians</name>
    <dbReference type="NCBI Taxonomy" id="2202339"/>
    <lineage>
        <taxon>Bacteria</taxon>
        <taxon>Pseudomonadati</taxon>
        <taxon>Bacteroidota</taxon>
        <taxon>Chitinophagia</taxon>
        <taxon>Chitinophagales</taxon>
        <taxon>Chitinophagaceae</taxon>
        <taxon>Chitinophaga</taxon>
    </lineage>
</organism>
<evidence type="ECO:0000256" key="5">
    <source>
        <dbReference type="ARBA" id="ARBA00022840"/>
    </source>
</evidence>
<protein>
    <submittedName>
        <fullName evidence="7">ABC transporter ATP-binding protein</fullName>
    </submittedName>
</protein>
<evidence type="ECO:0000313" key="7">
    <source>
        <dbReference type="EMBL" id="NLR67873.1"/>
    </source>
</evidence>
<name>A0A847RXP0_9BACT</name>
<dbReference type="Proteomes" id="UP000570474">
    <property type="component" value="Unassembled WGS sequence"/>
</dbReference>
<keyword evidence="5 7" id="KW-0067">ATP-binding</keyword>
<proteinExistence type="inferred from homology"/>
<evidence type="ECO:0000256" key="3">
    <source>
        <dbReference type="ARBA" id="ARBA00022458"/>
    </source>
</evidence>
<comment type="similarity">
    <text evidence="1">Belongs to the ABC transporter superfamily.</text>
</comment>
<evidence type="ECO:0000256" key="4">
    <source>
        <dbReference type="ARBA" id="ARBA00022741"/>
    </source>
</evidence>
<feature type="domain" description="ABC transporter" evidence="6">
    <location>
        <begin position="5"/>
        <end position="232"/>
    </location>
</feature>
<dbReference type="AlphaFoldDB" id="A0A847RXP0"/>
<gene>
    <name evidence="7" type="ORF">HGH92_26450</name>
</gene>
<dbReference type="GO" id="GO:0016887">
    <property type="term" value="F:ATP hydrolysis activity"/>
    <property type="evidence" value="ECO:0007669"/>
    <property type="project" value="InterPro"/>
</dbReference>
<evidence type="ECO:0000256" key="1">
    <source>
        <dbReference type="ARBA" id="ARBA00005417"/>
    </source>
</evidence>
<dbReference type="InterPro" id="IPR027417">
    <property type="entry name" value="P-loop_NTPase"/>
</dbReference>
<evidence type="ECO:0000256" key="2">
    <source>
        <dbReference type="ARBA" id="ARBA00022448"/>
    </source>
</evidence>
<keyword evidence="8" id="KW-1185">Reference proteome</keyword>
<evidence type="ECO:0000313" key="8">
    <source>
        <dbReference type="Proteomes" id="UP000570474"/>
    </source>
</evidence>
<dbReference type="GO" id="GO:0005524">
    <property type="term" value="F:ATP binding"/>
    <property type="evidence" value="ECO:0007669"/>
    <property type="project" value="UniProtKB-KW"/>
</dbReference>
<dbReference type="PANTHER" id="PTHR42711">
    <property type="entry name" value="ABC TRANSPORTER ATP-BINDING PROTEIN"/>
    <property type="match status" value="1"/>
</dbReference>
<dbReference type="InterPro" id="IPR003593">
    <property type="entry name" value="AAA+_ATPase"/>
</dbReference>
<dbReference type="InterPro" id="IPR003439">
    <property type="entry name" value="ABC_transporter-like_ATP-bd"/>
</dbReference>
<accession>A0A847RXP0</accession>
<keyword evidence="3" id="KW-0536">Nodulation</keyword>
<dbReference type="CDD" id="cd03230">
    <property type="entry name" value="ABC_DR_subfamily_A"/>
    <property type="match status" value="1"/>
</dbReference>
<dbReference type="SUPFAM" id="SSF52540">
    <property type="entry name" value="P-loop containing nucleoside triphosphate hydrolases"/>
    <property type="match status" value="1"/>
</dbReference>
<dbReference type="PANTHER" id="PTHR42711:SF5">
    <property type="entry name" value="ABC TRANSPORTER ATP-BINDING PROTEIN NATA"/>
    <property type="match status" value="1"/>
</dbReference>
<reference evidence="7 8" key="1">
    <citation type="submission" date="2020-04" db="EMBL/GenBank/DDBJ databases">
        <authorList>
            <person name="Yin C."/>
        </authorList>
    </citation>
    <scope>NUCLEOTIDE SEQUENCE [LARGE SCALE GENOMIC DNA]</scope>
    <source>
        <strain evidence="7 8">Ae27</strain>
    </source>
</reference>
<dbReference type="RefSeq" id="WP_168873814.1">
    <property type="nucleotide sequence ID" value="NZ_JABAIA010000003.1"/>
</dbReference>
<comment type="caution">
    <text evidence="7">The sequence shown here is derived from an EMBL/GenBank/DDBJ whole genome shotgun (WGS) entry which is preliminary data.</text>
</comment>
<dbReference type="Gene3D" id="3.40.50.300">
    <property type="entry name" value="P-loop containing nucleotide triphosphate hydrolases"/>
    <property type="match status" value="1"/>
</dbReference>
<dbReference type="PROSITE" id="PS50893">
    <property type="entry name" value="ABC_TRANSPORTER_2"/>
    <property type="match status" value="1"/>
</dbReference>